<dbReference type="EMBL" id="JACIEU010000012">
    <property type="protein sequence ID" value="MBB4149427.1"/>
    <property type="molecule type" value="Genomic_DNA"/>
</dbReference>
<comment type="caution">
    <text evidence="2">The sequence shown here is derived from an EMBL/GenBank/DDBJ whole genome shotgun (WGS) entry which is preliminary data.</text>
</comment>
<gene>
    <name evidence="2" type="ORF">GGQ90_003218</name>
</gene>
<protein>
    <submittedName>
        <fullName evidence="2">Uncharacterized protein</fullName>
    </submittedName>
</protein>
<dbReference type="Proteomes" id="UP000590524">
    <property type="component" value="Unassembled WGS sequence"/>
</dbReference>
<keyword evidence="1" id="KW-1133">Transmembrane helix</keyword>
<keyword evidence="1" id="KW-0812">Transmembrane</keyword>
<evidence type="ECO:0000313" key="3">
    <source>
        <dbReference type="Proteomes" id="UP000590524"/>
    </source>
</evidence>
<keyword evidence="1" id="KW-0472">Membrane</keyword>
<accession>A0A7W6PXN2</accession>
<evidence type="ECO:0000256" key="1">
    <source>
        <dbReference type="SAM" id="Phobius"/>
    </source>
</evidence>
<feature type="transmembrane region" description="Helical" evidence="1">
    <location>
        <begin position="59"/>
        <end position="77"/>
    </location>
</feature>
<organism evidence="2 3">
    <name type="scientific">Sphingobium scionense</name>
    <dbReference type="NCBI Taxonomy" id="1404341"/>
    <lineage>
        <taxon>Bacteria</taxon>
        <taxon>Pseudomonadati</taxon>
        <taxon>Pseudomonadota</taxon>
        <taxon>Alphaproteobacteria</taxon>
        <taxon>Sphingomonadales</taxon>
        <taxon>Sphingomonadaceae</taxon>
        <taxon>Sphingobium</taxon>
    </lineage>
</organism>
<evidence type="ECO:0000313" key="2">
    <source>
        <dbReference type="EMBL" id="MBB4149427.1"/>
    </source>
</evidence>
<keyword evidence="3" id="KW-1185">Reference proteome</keyword>
<proteinExistence type="predicted"/>
<name>A0A7W6PXN2_9SPHN</name>
<sequence length="109" mass="12405">MNLAIHRSTTPRLDFGHIPHFQTGCHHASIIFHTISGLFERERKNSKLNVRSGRQVRRLIFILSILHLTMKWVAFWLSNSVKFMHCLAQGGNRETSKAQTPAWPGCAGV</sequence>
<reference evidence="2 3" key="1">
    <citation type="submission" date="2020-08" db="EMBL/GenBank/DDBJ databases">
        <title>Genomic Encyclopedia of Type Strains, Phase IV (KMG-IV): sequencing the most valuable type-strain genomes for metagenomic binning, comparative biology and taxonomic classification.</title>
        <authorList>
            <person name="Goeker M."/>
        </authorList>
    </citation>
    <scope>NUCLEOTIDE SEQUENCE [LARGE SCALE GENOMIC DNA]</scope>
    <source>
        <strain evidence="2 3">DSM 19371</strain>
    </source>
</reference>
<dbReference type="RefSeq" id="WP_223178277.1">
    <property type="nucleotide sequence ID" value="NZ_JACIEU010000012.1"/>
</dbReference>
<dbReference type="AlphaFoldDB" id="A0A7W6PXN2"/>